<accession>A0ACB9E1Y7</accession>
<evidence type="ECO:0000313" key="2">
    <source>
        <dbReference type="Proteomes" id="UP001055811"/>
    </source>
</evidence>
<gene>
    <name evidence="1" type="ORF">L2E82_25036</name>
</gene>
<proteinExistence type="predicted"/>
<dbReference type="Proteomes" id="UP001055811">
    <property type="component" value="Linkage Group LG04"/>
</dbReference>
<reference evidence="1 2" key="2">
    <citation type="journal article" date="2022" name="Mol. Ecol. Resour.">
        <title>The genomes of chicory, endive, great burdock and yacon provide insights into Asteraceae paleo-polyploidization history and plant inulin production.</title>
        <authorList>
            <person name="Fan W."/>
            <person name="Wang S."/>
            <person name="Wang H."/>
            <person name="Wang A."/>
            <person name="Jiang F."/>
            <person name="Liu H."/>
            <person name="Zhao H."/>
            <person name="Xu D."/>
            <person name="Zhang Y."/>
        </authorList>
    </citation>
    <scope>NUCLEOTIDE SEQUENCE [LARGE SCALE GENOMIC DNA]</scope>
    <source>
        <strain evidence="2">cv. Punajuju</strain>
        <tissue evidence="1">Leaves</tissue>
    </source>
</reference>
<keyword evidence="2" id="KW-1185">Reference proteome</keyword>
<protein>
    <submittedName>
        <fullName evidence="1">Uncharacterized protein</fullName>
    </submittedName>
</protein>
<sequence length="157" mass="17593">MQQASRQERSCESLIRQYQVSRESVKDKNGAMVRSYDHDIGLLNPAAYIATTHGAAYIAMIYGAVNYDYEIWDRNVSMILIRKKIESVTNEVELIDAVSSSPASTEIMKEWGGKKEEMNGREGPVVPRASQQTVEEASVLGIGDFDVLSEYFINDYG</sequence>
<organism evidence="1 2">
    <name type="scientific">Cichorium intybus</name>
    <name type="common">Chicory</name>
    <dbReference type="NCBI Taxonomy" id="13427"/>
    <lineage>
        <taxon>Eukaryota</taxon>
        <taxon>Viridiplantae</taxon>
        <taxon>Streptophyta</taxon>
        <taxon>Embryophyta</taxon>
        <taxon>Tracheophyta</taxon>
        <taxon>Spermatophyta</taxon>
        <taxon>Magnoliopsida</taxon>
        <taxon>eudicotyledons</taxon>
        <taxon>Gunneridae</taxon>
        <taxon>Pentapetalae</taxon>
        <taxon>asterids</taxon>
        <taxon>campanulids</taxon>
        <taxon>Asterales</taxon>
        <taxon>Asteraceae</taxon>
        <taxon>Cichorioideae</taxon>
        <taxon>Cichorieae</taxon>
        <taxon>Cichoriinae</taxon>
        <taxon>Cichorium</taxon>
    </lineage>
</organism>
<dbReference type="EMBL" id="CM042012">
    <property type="protein sequence ID" value="KAI3752993.1"/>
    <property type="molecule type" value="Genomic_DNA"/>
</dbReference>
<comment type="caution">
    <text evidence="1">The sequence shown here is derived from an EMBL/GenBank/DDBJ whole genome shotgun (WGS) entry which is preliminary data.</text>
</comment>
<reference evidence="2" key="1">
    <citation type="journal article" date="2022" name="Mol. Ecol. Resour.">
        <title>The genomes of chicory, endive, great burdock and yacon provide insights into Asteraceae palaeo-polyploidization history and plant inulin production.</title>
        <authorList>
            <person name="Fan W."/>
            <person name="Wang S."/>
            <person name="Wang H."/>
            <person name="Wang A."/>
            <person name="Jiang F."/>
            <person name="Liu H."/>
            <person name="Zhao H."/>
            <person name="Xu D."/>
            <person name="Zhang Y."/>
        </authorList>
    </citation>
    <scope>NUCLEOTIDE SEQUENCE [LARGE SCALE GENOMIC DNA]</scope>
    <source>
        <strain evidence="2">cv. Punajuju</strain>
    </source>
</reference>
<evidence type="ECO:0000313" key="1">
    <source>
        <dbReference type="EMBL" id="KAI3752993.1"/>
    </source>
</evidence>
<name>A0ACB9E1Y7_CICIN</name>